<organism evidence="15 16">
    <name type="scientific">Schaalia turicensis</name>
    <dbReference type="NCBI Taxonomy" id="131111"/>
    <lineage>
        <taxon>Bacteria</taxon>
        <taxon>Bacillati</taxon>
        <taxon>Actinomycetota</taxon>
        <taxon>Actinomycetes</taxon>
        <taxon>Actinomycetales</taxon>
        <taxon>Actinomycetaceae</taxon>
        <taxon>Schaalia</taxon>
    </lineage>
</organism>
<evidence type="ECO:0000256" key="11">
    <source>
        <dbReference type="SAM" id="SignalP"/>
    </source>
</evidence>
<dbReference type="InterPro" id="IPR028994">
    <property type="entry name" value="Integrin_alpha_N"/>
</dbReference>
<dbReference type="PRINTS" id="PR00723">
    <property type="entry name" value="SUBTILISIN"/>
</dbReference>
<dbReference type="PROSITE" id="PS00137">
    <property type="entry name" value="SUBTILASE_HIS"/>
    <property type="match status" value="1"/>
</dbReference>
<feature type="domain" description="Peptidase S8/S53" evidence="12">
    <location>
        <begin position="174"/>
        <end position="614"/>
    </location>
</feature>
<dbReference type="RefSeq" id="WP_347855858.1">
    <property type="nucleotide sequence ID" value="NZ_CP138854.1"/>
</dbReference>
<proteinExistence type="inferred from homology"/>
<dbReference type="PANTHER" id="PTHR43806:SF66">
    <property type="entry name" value="SERIN ENDOPEPTIDASE"/>
    <property type="match status" value="1"/>
</dbReference>
<feature type="chain" id="PRO_5046684572" evidence="11">
    <location>
        <begin position="30"/>
        <end position="1276"/>
    </location>
</feature>
<dbReference type="PROSITE" id="PS00138">
    <property type="entry name" value="SUBTILASE_SER"/>
    <property type="match status" value="1"/>
</dbReference>
<sequence length="1276" mass="133004">MAEQPRWRRFSVTWACAALIGGALAPATAAATESDGHAPLDIRATVAAAESDPNFTGKWFIELKSEPLIRGGSSARIAGEQREFTQTVEDDGGEVDTSYQHVWNGVTVEADSVELARYVNDANVIGVYPVLTVERPAEVDSNAEINRPGETPDMYSAREMTGASVANEEFGVTGKGVRVGIIDSGVAIDHPAFGGNGVKGERAFPNEKIVTGYDFVGDSFNTDRSDPNFQPVPHPDTLPDDCGAGGGHGSHVAGIAAGNDPESKFKGVAPDAVIGAYRVFGCTGSTSSEVILSALERAQRDKMDVVNMSIGAAFATWPNYPTAVASENLVAAGVVVTASQGNSGAKGIFSGSAPAVGPSVIAVGSVDNTHVLRPVFMFNGAPEGFDNVTESPAVPTAGSLDVVAYPEGQKTGAVDLPGTPFTGKAVLISRGTSTFYQKARAAQDDGAAAVIIYNNQPGSLNATIAGSPAVTIPVIAVTQEQGERFEEAVAAGNASLEWTDAKRVAASPTGGKISDFSSWGLAADLQLKPDVVAPGGNIYSAWPVDDEVTPSWKTISGTSMAAPHVAGSVALLLQANPKLTPAQVRAALQNTADLVTVDGSADSPKLATHRQGAGLVNLPAALTAVTEPGTNGGGSPTAFTPAKISLGDSDVQETTTLTVHNAAAAPVTYTFTADTHVRATSGPHDRFTSYNGTDAQVAISPAQVTVQPGADAQVQVSVTDPTNVPEGTIYGGYVVAHGDDNSTYQVPFAGLKGDYENALQFLHTTWKVKDIRPDIAQRRPDLANLLAYDPPSLTKLIACPNPATIYKGECLDKGAQYSNAPNSELFAYAMDYANGAVPVVEYHIDSPVQKLEIRVFHANEDGSKGAPVSENNVVHSEDGVGRTDLGRFAWDGTYLESASATTRTAAAPGRYVFELRVVKGTGAGTTEPTGDTLPGFTRSASEETFVTAPFCVKECTTPQPTPTPEPTPSEKPEPTVAPTIPAPAPSPSIDPTTPAPTPTTPAPAPTPSVEPTVEPTAPAPAPTTPAPAPSPSTEPEPSEEPSKPATPPASHGNTFFVSNTWTATVASAVFSYGRADDEVLVGDFDGDGKDTFAVRRGNTFYVQNSLVGGNAEQVFSYGRAGDEVLVGDFDGDGKDTFAVRRGNTFYVQNSLVGGNAEQVFSYGRADDRVFAGDFDGDGKDTFAVRRGNTFYVQNSLVGGNAEQVFSYGRADDRVFAGDFDGDGKDTFAVRRGNTFHITNHLTGGDAEATLAYGRHADAVFLGDWDGNGTDTPAVRR</sequence>
<feature type="compositionally biased region" description="Pro residues" evidence="10">
    <location>
        <begin position="1017"/>
        <end position="1034"/>
    </location>
</feature>
<evidence type="ECO:0000256" key="7">
    <source>
        <dbReference type="ARBA" id="ARBA00022825"/>
    </source>
</evidence>
<name>A0ABZ0RDS0_9ACTO</name>
<comment type="similarity">
    <text evidence="1 8 9">Belongs to the peptidase S8 family.</text>
</comment>
<feature type="compositionally biased region" description="Pro residues" evidence="10">
    <location>
        <begin position="980"/>
        <end position="1008"/>
    </location>
</feature>
<reference evidence="15 16" key="1">
    <citation type="submission" date="2023-10" db="EMBL/GenBank/DDBJ databases">
        <authorList>
            <person name="Choi B."/>
        </authorList>
    </citation>
    <scope>NUCLEOTIDE SEQUENCE [LARGE SCALE GENOMIC DNA]</scope>
    <source>
        <strain evidence="15 16">UMB5448B</strain>
    </source>
</reference>
<dbReference type="SUPFAM" id="SSF52743">
    <property type="entry name" value="Subtilisin-like"/>
    <property type="match status" value="1"/>
</dbReference>
<evidence type="ECO:0000256" key="5">
    <source>
        <dbReference type="ARBA" id="ARBA00022729"/>
    </source>
</evidence>
<accession>A0ABZ0RDS0</accession>
<feature type="domain" description="PA" evidence="13">
    <location>
        <begin position="418"/>
        <end position="484"/>
    </location>
</feature>
<evidence type="ECO:0000313" key="16">
    <source>
        <dbReference type="Proteomes" id="UP001323411"/>
    </source>
</evidence>
<dbReference type="InterPro" id="IPR023828">
    <property type="entry name" value="Peptidase_S8_Ser-AS"/>
</dbReference>
<keyword evidence="2" id="KW-0134">Cell wall</keyword>
<dbReference type="EMBL" id="CP138854">
    <property type="protein sequence ID" value="WPJ89674.1"/>
    <property type="molecule type" value="Genomic_DNA"/>
</dbReference>
<feature type="active site" description="Charge relay system" evidence="8">
    <location>
        <position position="183"/>
    </location>
</feature>
<dbReference type="Pfam" id="PF00082">
    <property type="entry name" value="Peptidase_S8"/>
    <property type="match status" value="1"/>
</dbReference>
<evidence type="ECO:0000259" key="12">
    <source>
        <dbReference type="Pfam" id="PF00082"/>
    </source>
</evidence>
<protein>
    <submittedName>
        <fullName evidence="15">S8 family serine peptidase</fullName>
    </submittedName>
</protein>
<dbReference type="InterPro" id="IPR023827">
    <property type="entry name" value="Peptidase_S8_Asp-AS"/>
</dbReference>
<feature type="domain" description="C5a peptidase/Subtilisin-like protease SBT2-like Fn3-like" evidence="14">
    <location>
        <begin position="644"/>
        <end position="748"/>
    </location>
</feature>
<feature type="active site" description="Charge relay system" evidence="8">
    <location>
        <position position="248"/>
    </location>
</feature>
<evidence type="ECO:0000256" key="1">
    <source>
        <dbReference type="ARBA" id="ARBA00011073"/>
    </source>
</evidence>
<evidence type="ECO:0000256" key="6">
    <source>
        <dbReference type="ARBA" id="ARBA00022801"/>
    </source>
</evidence>
<keyword evidence="4 8" id="KW-0645">Protease</keyword>
<feature type="region of interest" description="Disordered" evidence="10">
    <location>
        <begin position="955"/>
        <end position="1051"/>
    </location>
</feature>
<dbReference type="CDD" id="cd07489">
    <property type="entry name" value="Peptidases_S8_5"/>
    <property type="match status" value="1"/>
</dbReference>
<feature type="signal peptide" evidence="11">
    <location>
        <begin position="1"/>
        <end position="29"/>
    </location>
</feature>
<dbReference type="Pfam" id="PF06280">
    <property type="entry name" value="fn3_5"/>
    <property type="match status" value="1"/>
</dbReference>
<evidence type="ECO:0000259" key="13">
    <source>
        <dbReference type="Pfam" id="PF02225"/>
    </source>
</evidence>
<evidence type="ECO:0000256" key="9">
    <source>
        <dbReference type="RuleBase" id="RU003355"/>
    </source>
</evidence>
<dbReference type="InterPro" id="IPR022398">
    <property type="entry name" value="Peptidase_S8_His-AS"/>
</dbReference>
<dbReference type="Proteomes" id="UP001323411">
    <property type="component" value="Chromosome"/>
</dbReference>
<dbReference type="PROSITE" id="PS51892">
    <property type="entry name" value="SUBTILASE"/>
    <property type="match status" value="1"/>
</dbReference>
<keyword evidence="5 11" id="KW-0732">Signal</keyword>
<dbReference type="PANTHER" id="PTHR43806">
    <property type="entry name" value="PEPTIDASE S8"/>
    <property type="match status" value="1"/>
</dbReference>
<dbReference type="InterPro" id="IPR036852">
    <property type="entry name" value="Peptidase_S8/S53_dom_sf"/>
</dbReference>
<feature type="active site" description="Charge relay system" evidence="8">
    <location>
        <position position="559"/>
    </location>
</feature>
<evidence type="ECO:0000256" key="8">
    <source>
        <dbReference type="PROSITE-ProRule" id="PRU01240"/>
    </source>
</evidence>
<dbReference type="Gene3D" id="3.40.50.200">
    <property type="entry name" value="Peptidase S8/S53 domain"/>
    <property type="match status" value="1"/>
</dbReference>
<evidence type="ECO:0000256" key="3">
    <source>
        <dbReference type="ARBA" id="ARBA00022525"/>
    </source>
</evidence>
<dbReference type="InterPro" id="IPR000209">
    <property type="entry name" value="Peptidase_S8/S53_dom"/>
</dbReference>
<keyword evidence="6 8" id="KW-0378">Hydrolase</keyword>
<dbReference type="Gene3D" id="3.50.30.30">
    <property type="match status" value="1"/>
</dbReference>
<keyword evidence="7 8" id="KW-0720">Serine protease</keyword>
<evidence type="ECO:0000256" key="2">
    <source>
        <dbReference type="ARBA" id="ARBA00022512"/>
    </source>
</evidence>
<evidence type="ECO:0000256" key="10">
    <source>
        <dbReference type="SAM" id="MobiDB-lite"/>
    </source>
</evidence>
<dbReference type="Pfam" id="PF02225">
    <property type="entry name" value="PA"/>
    <property type="match status" value="1"/>
</dbReference>
<dbReference type="InterPro" id="IPR034187">
    <property type="entry name" value="Peptidases_S8_5"/>
</dbReference>
<dbReference type="SUPFAM" id="SSF69318">
    <property type="entry name" value="Integrin alpha N-terminal domain"/>
    <property type="match status" value="1"/>
</dbReference>
<dbReference type="PROSITE" id="PS00136">
    <property type="entry name" value="SUBTILASE_ASP"/>
    <property type="match status" value="1"/>
</dbReference>
<dbReference type="SUPFAM" id="SSF52025">
    <property type="entry name" value="PA domain"/>
    <property type="match status" value="1"/>
</dbReference>
<evidence type="ECO:0000259" key="14">
    <source>
        <dbReference type="Pfam" id="PF06280"/>
    </source>
</evidence>
<keyword evidence="16" id="KW-1185">Reference proteome</keyword>
<dbReference type="InterPro" id="IPR010435">
    <property type="entry name" value="C5a/SBT2-like_Fn3"/>
</dbReference>
<dbReference type="Gene3D" id="2.60.40.1710">
    <property type="entry name" value="Subtilisin-like superfamily"/>
    <property type="match status" value="1"/>
</dbReference>
<dbReference type="InterPro" id="IPR046450">
    <property type="entry name" value="PA_dom_sf"/>
</dbReference>
<evidence type="ECO:0000313" key="15">
    <source>
        <dbReference type="EMBL" id="WPJ89674.1"/>
    </source>
</evidence>
<dbReference type="InterPro" id="IPR003137">
    <property type="entry name" value="PA_domain"/>
</dbReference>
<keyword evidence="3" id="KW-0964">Secreted</keyword>
<gene>
    <name evidence="15" type="ORF">R0V15_03530</name>
</gene>
<evidence type="ECO:0000256" key="4">
    <source>
        <dbReference type="ARBA" id="ARBA00022670"/>
    </source>
</evidence>
<dbReference type="InterPro" id="IPR015500">
    <property type="entry name" value="Peptidase_S8_subtilisin-rel"/>
</dbReference>
<dbReference type="InterPro" id="IPR050131">
    <property type="entry name" value="Peptidase_S8_subtilisin-like"/>
</dbReference>